<keyword evidence="5 6" id="KW-0472">Membrane</keyword>
<dbReference type="PROSITE" id="PS50928">
    <property type="entry name" value="ABC_TM1"/>
    <property type="match status" value="1"/>
</dbReference>
<evidence type="ECO:0000256" key="3">
    <source>
        <dbReference type="ARBA" id="ARBA00022692"/>
    </source>
</evidence>
<dbReference type="Pfam" id="PF00528">
    <property type="entry name" value="BPD_transp_1"/>
    <property type="match status" value="1"/>
</dbReference>
<feature type="domain" description="ABC transmembrane type-1" evidence="7">
    <location>
        <begin position="168"/>
        <end position="363"/>
    </location>
</feature>
<dbReference type="Proteomes" id="UP001595420">
    <property type="component" value="Unassembled WGS sequence"/>
</dbReference>
<gene>
    <name evidence="8" type="ORF">ACFOD3_02390</name>
</gene>
<protein>
    <submittedName>
        <fullName evidence="8">ABC transporter permease subunit</fullName>
    </submittedName>
</protein>
<keyword evidence="9" id="KW-1185">Reference proteome</keyword>
<evidence type="ECO:0000256" key="4">
    <source>
        <dbReference type="ARBA" id="ARBA00022989"/>
    </source>
</evidence>
<feature type="transmembrane region" description="Helical" evidence="6">
    <location>
        <begin position="64"/>
        <end position="87"/>
    </location>
</feature>
<proteinExistence type="inferred from homology"/>
<keyword evidence="3 6" id="KW-0812">Transmembrane</keyword>
<organism evidence="8 9">
    <name type="scientific">Falsiroseomonas tokyonensis</name>
    <dbReference type="NCBI Taxonomy" id="430521"/>
    <lineage>
        <taxon>Bacteria</taxon>
        <taxon>Pseudomonadati</taxon>
        <taxon>Pseudomonadota</taxon>
        <taxon>Alphaproteobacteria</taxon>
        <taxon>Acetobacterales</taxon>
        <taxon>Roseomonadaceae</taxon>
        <taxon>Falsiroseomonas</taxon>
    </lineage>
</organism>
<feature type="transmembrane region" description="Helical" evidence="6">
    <location>
        <begin position="167"/>
        <end position="192"/>
    </location>
</feature>
<evidence type="ECO:0000259" key="7">
    <source>
        <dbReference type="PROSITE" id="PS50928"/>
    </source>
</evidence>
<comment type="subcellular location">
    <subcellularLocation>
        <location evidence="6">Cell membrane</location>
        <topology evidence="6">Multi-pass membrane protein</topology>
    </subcellularLocation>
    <subcellularLocation>
        <location evidence="1">Membrane</location>
        <topology evidence="1">Multi-pass membrane protein</topology>
    </subcellularLocation>
</comment>
<evidence type="ECO:0000256" key="1">
    <source>
        <dbReference type="ARBA" id="ARBA00004141"/>
    </source>
</evidence>
<feature type="transmembrane region" description="Helical" evidence="6">
    <location>
        <begin position="212"/>
        <end position="232"/>
    </location>
</feature>
<evidence type="ECO:0000256" key="5">
    <source>
        <dbReference type="ARBA" id="ARBA00023136"/>
    </source>
</evidence>
<keyword evidence="2 6" id="KW-0813">Transport</keyword>
<dbReference type="EMBL" id="JBHRSB010000001">
    <property type="protein sequence ID" value="MFC2998721.1"/>
    <property type="molecule type" value="Genomic_DNA"/>
</dbReference>
<evidence type="ECO:0000313" key="9">
    <source>
        <dbReference type="Proteomes" id="UP001595420"/>
    </source>
</evidence>
<feature type="transmembrane region" description="Helical" evidence="6">
    <location>
        <begin position="99"/>
        <end position="123"/>
    </location>
</feature>
<name>A0ABV7BM61_9PROT</name>
<feature type="transmembrane region" description="Helical" evidence="6">
    <location>
        <begin position="129"/>
        <end position="155"/>
    </location>
</feature>
<dbReference type="PANTHER" id="PTHR30177:SF30">
    <property type="entry name" value="GLYCINE BETAINE UPTAKE SYSTEM PERMEASE PROTEIN YEHY"/>
    <property type="match status" value="1"/>
</dbReference>
<feature type="transmembrane region" description="Helical" evidence="6">
    <location>
        <begin position="344"/>
        <end position="363"/>
    </location>
</feature>
<accession>A0ABV7BM61</accession>
<dbReference type="PANTHER" id="PTHR30177">
    <property type="entry name" value="GLYCINE BETAINE/L-PROLINE TRANSPORT SYSTEM PERMEASE PROTEIN PROW"/>
    <property type="match status" value="1"/>
</dbReference>
<evidence type="ECO:0000256" key="2">
    <source>
        <dbReference type="ARBA" id="ARBA00022448"/>
    </source>
</evidence>
<comment type="caution">
    <text evidence="8">The sequence shown here is derived from an EMBL/GenBank/DDBJ whole genome shotgun (WGS) entry which is preliminary data.</text>
</comment>
<evidence type="ECO:0000313" key="8">
    <source>
        <dbReference type="EMBL" id="MFC2998721.1"/>
    </source>
</evidence>
<feature type="transmembrane region" description="Helical" evidence="6">
    <location>
        <begin position="296"/>
        <end position="324"/>
    </location>
</feature>
<sequence>MRAGEIGRALLLASVLAGLLLPWLTVAPNRLLPGTGMPGFSALGWAGPAALLALALAVPWRLPAWLGAGAGLAGLALLLAATGWAAAAALEGMAPAARAGLGGGFWLGLMAGAALVVARAAALPTLGRVALAALALLVLAGLWQAETFAALSLVVEYQARQAAVHAALLRHLALAGAALALALLLAVPLAWAGFRRPRAAGPMGAALGAVQVVPAIALFAALIPLLAGLLALLPALRGLGLGAIGPAPAVLATAGYLALPLWRSILGGLTAADPAAVAAARAMGMTEGGITREVRLPLALPVFAGGLRLAVVQAIGLVTLGGLVGAGGLGALVFEGLAQFATDLMLLGALPIMALALAADALARLVEQRLGTNT</sequence>
<feature type="transmembrane region" description="Helical" evidence="6">
    <location>
        <begin position="239"/>
        <end position="259"/>
    </location>
</feature>
<feature type="transmembrane region" description="Helical" evidence="6">
    <location>
        <begin position="39"/>
        <end position="58"/>
    </location>
</feature>
<dbReference type="InterPro" id="IPR000515">
    <property type="entry name" value="MetI-like"/>
</dbReference>
<keyword evidence="4 6" id="KW-1133">Transmembrane helix</keyword>
<reference evidence="9" key="1">
    <citation type="journal article" date="2019" name="Int. J. Syst. Evol. Microbiol.">
        <title>The Global Catalogue of Microorganisms (GCM) 10K type strain sequencing project: providing services to taxonomists for standard genome sequencing and annotation.</title>
        <authorList>
            <consortium name="The Broad Institute Genomics Platform"/>
            <consortium name="The Broad Institute Genome Sequencing Center for Infectious Disease"/>
            <person name="Wu L."/>
            <person name="Ma J."/>
        </authorList>
    </citation>
    <scope>NUCLEOTIDE SEQUENCE [LARGE SCALE GENOMIC DNA]</scope>
    <source>
        <strain evidence="9">CGMCC 1.16855</strain>
    </source>
</reference>
<comment type="similarity">
    <text evidence="6">Belongs to the binding-protein-dependent transport system permease family.</text>
</comment>
<dbReference type="RefSeq" id="WP_216834255.1">
    <property type="nucleotide sequence ID" value="NZ_JAFNJS010000001.1"/>
</dbReference>
<dbReference type="InterPro" id="IPR051204">
    <property type="entry name" value="ABC_transp_perm/SBD"/>
</dbReference>
<evidence type="ECO:0000256" key="6">
    <source>
        <dbReference type="RuleBase" id="RU363032"/>
    </source>
</evidence>
<feature type="transmembrane region" description="Helical" evidence="6">
    <location>
        <begin position="6"/>
        <end position="27"/>
    </location>
</feature>